<evidence type="ECO:0000256" key="13">
    <source>
        <dbReference type="ARBA" id="ARBA00037114"/>
    </source>
</evidence>
<keyword evidence="4" id="KW-0479">Metal-binding</keyword>
<keyword evidence="20" id="KW-1185">Reference proteome</keyword>
<evidence type="ECO:0000256" key="11">
    <source>
        <dbReference type="ARBA" id="ARBA00023242"/>
    </source>
</evidence>
<evidence type="ECO:0000256" key="14">
    <source>
        <dbReference type="ARBA" id="ARBA00037948"/>
    </source>
</evidence>
<evidence type="ECO:0000256" key="16">
    <source>
        <dbReference type="ARBA" id="ARBA00072142"/>
    </source>
</evidence>
<dbReference type="InterPro" id="IPR036821">
    <property type="entry name" value="Peptide_deformylase_sf"/>
</dbReference>
<feature type="domain" description="C2H2-type" evidence="18">
    <location>
        <begin position="130"/>
        <end position="157"/>
    </location>
</feature>
<dbReference type="FunFam" id="3.30.160.60:FF:000446">
    <property type="entry name" value="Zinc finger protein"/>
    <property type="match status" value="1"/>
</dbReference>
<dbReference type="SUPFAM" id="SSF56420">
    <property type="entry name" value="Peptide deformylase"/>
    <property type="match status" value="1"/>
</dbReference>
<dbReference type="InterPro" id="IPR050527">
    <property type="entry name" value="Snail/Krueppel_Znf"/>
</dbReference>
<dbReference type="Gene3D" id="3.30.160.60">
    <property type="entry name" value="Classic Zinc Finger"/>
    <property type="match status" value="6"/>
</dbReference>
<dbReference type="STRING" id="37546.A0A1B0FE35"/>
<dbReference type="GO" id="GO:0005634">
    <property type="term" value="C:nucleus"/>
    <property type="evidence" value="ECO:0007669"/>
    <property type="project" value="UniProtKB-SubCell"/>
</dbReference>
<comment type="function">
    <text evidence="13">Removes the formyl group from the N-terminal Met of newly synthesized proteins.</text>
</comment>
<proteinExistence type="inferred from homology"/>
<comment type="similarity">
    <text evidence="2">Belongs to the polypeptide deformylase family.</text>
</comment>
<feature type="domain" description="C2H2-type" evidence="18">
    <location>
        <begin position="198"/>
        <end position="225"/>
    </location>
</feature>
<dbReference type="GO" id="GO:0005739">
    <property type="term" value="C:mitochondrion"/>
    <property type="evidence" value="ECO:0007669"/>
    <property type="project" value="UniProtKB-ARBA"/>
</dbReference>
<evidence type="ECO:0000256" key="6">
    <source>
        <dbReference type="ARBA" id="ARBA00022771"/>
    </source>
</evidence>
<dbReference type="PANTHER" id="PTHR24388:SF54">
    <property type="entry name" value="PROTEIN ESCARGOT"/>
    <property type="match status" value="1"/>
</dbReference>
<dbReference type="InterPro" id="IPR023635">
    <property type="entry name" value="Peptide_deformylase"/>
</dbReference>
<dbReference type="PROSITE" id="PS50157">
    <property type="entry name" value="ZINC_FINGER_C2H2_2"/>
    <property type="match status" value="6"/>
</dbReference>
<keyword evidence="8" id="KW-0862">Zinc</keyword>
<dbReference type="NCBIfam" id="NF001159">
    <property type="entry name" value="PRK00150.1-3"/>
    <property type="match status" value="1"/>
</dbReference>
<dbReference type="FunFam" id="3.30.160.60:FF:000688">
    <property type="entry name" value="zinc finger protein 197 isoform X1"/>
    <property type="match status" value="1"/>
</dbReference>
<organism evidence="19 20">
    <name type="scientific">Glossina morsitans morsitans</name>
    <name type="common">Savannah tsetse fly</name>
    <dbReference type="NCBI Taxonomy" id="37546"/>
    <lineage>
        <taxon>Eukaryota</taxon>
        <taxon>Metazoa</taxon>
        <taxon>Ecdysozoa</taxon>
        <taxon>Arthropoda</taxon>
        <taxon>Hexapoda</taxon>
        <taxon>Insecta</taxon>
        <taxon>Pterygota</taxon>
        <taxon>Neoptera</taxon>
        <taxon>Endopterygota</taxon>
        <taxon>Diptera</taxon>
        <taxon>Brachycera</taxon>
        <taxon>Muscomorpha</taxon>
        <taxon>Hippoboscoidea</taxon>
        <taxon>Glossinidae</taxon>
        <taxon>Glossina</taxon>
    </lineage>
</organism>
<evidence type="ECO:0000313" key="19">
    <source>
        <dbReference type="EnsemblMetazoa" id="GMOY001888-PA"/>
    </source>
</evidence>
<evidence type="ECO:0000256" key="1">
    <source>
        <dbReference type="ARBA" id="ARBA00004123"/>
    </source>
</evidence>
<keyword evidence="5" id="KW-0677">Repeat</keyword>
<dbReference type="PRINTS" id="PR01576">
    <property type="entry name" value="PDEFORMYLASE"/>
</dbReference>
<evidence type="ECO:0000256" key="4">
    <source>
        <dbReference type="ARBA" id="ARBA00022723"/>
    </source>
</evidence>
<dbReference type="GO" id="GO:0042586">
    <property type="term" value="F:peptide deformylase activity"/>
    <property type="evidence" value="ECO:0007669"/>
    <property type="project" value="UniProtKB-EC"/>
</dbReference>
<dbReference type="InterPro" id="IPR013087">
    <property type="entry name" value="Znf_C2H2_type"/>
</dbReference>
<keyword evidence="10" id="KW-0238">DNA-binding</keyword>
<dbReference type="SMART" id="SM00355">
    <property type="entry name" value="ZnF_C2H2"/>
    <property type="match status" value="8"/>
</dbReference>
<accession>A0A1B0FE35</accession>
<dbReference type="PhylomeDB" id="A0A1B0FE35"/>
<dbReference type="GO" id="GO:0008270">
    <property type="term" value="F:zinc ion binding"/>
    <property type="evidence" value="ECO:0007669"/>
    <property type="project" value="UniProtKB-KW"/>
</dbReference>
<dbReference type="CDD" id="cd00487">
    <property type="entry name" value="Pep_deformylase"/>
    <property type="match status" value="1"/>
</dbReference>
<dbReference type="GO" id="GO:0000978">
    <property type="term" value="F:RNA polymerase II cis-regulatory region sequence-specific DNA binding"/>
    <property type="evidence" value="ECO:0007669"/>
    <property type="project" value="TreeGrafter"/>
</dbReference>
<evidence type="ECO:0000256" key="17">
    <source>
        <dbReference type="PROSITE-ProRule" id="PRU00042"/>
    </source>
</evidence>
<dbReference type="HAMAP" id="MF_00163">
    <property type="entry name" value="Pep_deformylase"/>
    <property type="match status" value="1"/>
</dbReference>
<comment type="similarity">
    <text evidence="14">Belongs to the snail C2H2-type zinc-finger protein family.</text>
</comment>
<evidence type="ECO:0000256" key="10">
    <source>
        <dbReference type="ARBA" id="ARBA00023125"/>
    </source>
</evidence>
<evidence type="ECO:0000256" key="2">
    <source>
        <dbReference type="ARBA" id="ARBA00010759"/>
    </source>
</evidence>
<dbReference type="PROSITE" id="PS00028">
    <property type="entry name" value="ZINC_FINGER_C2H2_1"/>
    <property type="match status" value="8"/>
</dbReference>
<feature type="domain" description="C2H2-type" evidence="18">
    <location>
        <begin position="158"/>
        <end position="185"/>
    </location>
</feature>
<evidence type="ECO:0000256" key="9">
    <source>
        <dbReference type="ARBA" id="ARBA00022917"/>
    </source>
</evidence>
<dbReference type="Proteomes" id="UP000092444">
    <property type="component" value="Unassembled WGS sequence"/>
</dbReference>
<dbReference type="GO" id="GO:0000981">
    <property type="term" value="F:DNA-binding transcription factor activity, RNA polymerase II-specific"/>
    <property type="evidence" value="ECO:0007669"/>
    <property type="project" value="TreeGrafter"/>
</dbReference>
<dbReference type="GO" id="GO:0030674">
    <property type="term" value="F:protein-macromolecule adaptor activity"/>
    <property type="evidence" value="ECO:0007669"/>
    <property type="project" value="UniProtKB-ARBA"/>
</dbReference>
<dbReference type="Pfam" id="PF13912">
    <property type="entry name" value="zf-C2H2_6"/>
    <property type="match status" value="1"/>
</dbReference>
<evidence type="ECO:0000256" key="7">
    <source>
        <dbReference type="ARBA" id="ARBA00022801"/>
    </source>
</evidence>
<evidence type="ECO:0000256" key="5">
    <source>
        <dbReference type="ARBA" id="ARBA00022737"/>
    </source>
</evidence>
<dbReference type="EC" id="3.5.1.88" evidence="3"/>
<evidence type="ECO:0000313" key="20">
    <source>
        <dbReference type="Proteomes" id="UP000092444"/>
    </source>
</evidence>
<dbReference type="PANTHER" id="PTHR24388">
    <property type="entry name" value="ZINC FINGER PROTEIN"/>
    <property type="match status" value="1"/>
</dbReference>
<evidence type="ECO:0000256" key="15">
    <source>
        <dbReference type="ARBA" id="ARBA00048875"/>
    </source>
</evidence>
<feature type="domain" description="C2H2-type" evidence="18">
    <location>
        <begin position="285"/>
        <end position="312"/>
    </location>
</feature>
<dbReference type="SUPFAM" id="SSF57667">
    <property type="entry name" value="beta-beta-alpha zinc fingers"/>
    <property type="match status" value="3"/>
</dbReference>
<dbReference type="Gene3D" id="3.90.45.10">
    <property type="entry name" value="Peptide deformylase"/>
    <property type="match status" value="1"/>
</dbReference>
<dbReference type="EMBL" id="CCAG010018329">
    <property type="status" value="NOT_ANNOTATED_CDS"/>
    <property type="molecule type" value="Genomic_DNA"/>
</dbReference>
<evidence type="ECO:0000259" key="18">
    <source>
        <dbReference type="PROSITE" id="PS50157"/>
    </source>
</evidence>
<keyword evidence="9" id="KW-0648">Protein biosynthesis</keyword>
<feature type="domain" description="C2H2-type" evidence="18">
    <location>
        <begin position="226"/>
        <end position="254"/>
    </location>
</feature>
<keyword evidence="7" id="KW-0378">Hydrolase</keyword>
<dbReference type="Pfam" id="PF00096">
    <property type="entry name" value="zf-C2H2"/>
    <property type="match status" value="3"/>
</dbReference>
<dbReference type="AlphaFoldDB" id="A0A1B0FE35"/>
<keyword evidence="6 17" id="KW-0863">Zinc-finger</keyword>
<dbReference type="FunFam" id="3.90.45.10:FF:000003">
    <property type="entry name" value="Peptide deformylase"/>
    <property type="match status" value="1"/>
</dbReference>
<dbReference type="EnsemblMetazoa" id="GMOY001888-RA">
    <property type="protein sequence ID" value="GMOY001888-PA"/>
    <property type="gene ID" value="GMOY001888"/>
</dbReference>
<dbReference type="VEuPathDB" id="VectorBase:GMOY001888"/>
<keyword evidence="11" id="KW-0539">Nucleus</keyword>
<reference evidence="19" key="1">
    <citation type="submission" date="2020-05" db="UniProtKB">
        <authorList>
            <consortium name="EnsemblMetazoa"/>
        </authorList>
    </citation>
    <scope>IDENTIFICATION</scope>
    <source>
        <strain evidence="19">Yale</strain>
    </source>
</reference>
<name>A0A1B0FE35_GLOMM</name>
<evidence type="ECO:0000256" key="12">
    <source>
        <dbReference type="ARBA" id="ARBA00032756"/>
    </source>
</evidence>
<evidence type="ECO:0000256" key="3">
    <source>
        <dbReference type="ARBA" id="ARBA00012175"/>
    </source>
</evidence>
<feature type="domain" description="C2H2-type" evidence="18">
    <location>
        <begin position="255"/>
        <end position="283"/>
    </location>
</feature>
<dbReference type="Pfam" id="PF01327">
    <property type="entry name" value="Pep_deformylase"/>
    <property type="match status" value="1"/>
</dbReference>
<evidence type="ECO:0000256" key="8">
    <source>
        <dbReference type="ARBA" id="ARBA00022833"/>
    </source>
</evidence>
<protein>
    <recommendedName>
        <fullName evidence="16">Peptide deformylase, mitochondrial</fullName>
        <ecNumber evidence="3">3.5.1.88</ecNumber>
    </recommendedName>
    <alternativeName>
        <fullName evidence="12">Polypeptide deformylase</fullName>
    </alternativeName>
</protein>
<comment type="catalytic activity">
    <reaction evidence="15">
        <text>N-terminal N-formyl-L-methionyl-[peptide] + H2O = N-terminal L-methionyl-[peptide] + formate</text>
        <dbReference type="Rhea" id="RHEA:24420"/>
        <dbReference type="Rhea" id="RHEA-COMP:10639"/>
        <dbReference type="Rhea" id="RHEA-COMP:10640"/>
        <dbReference type="ChEBI" id="CHEBI:15377"/>
        <dbReference type="ChEBI" id="CHEBI:15740"/>
        <dbReference type="ChEBI" id="CHEBI:49298"/>
        <dbReference type="ChEBI" id="CHEBI:64731"/>
        <dbReference type="EC" id="3.5.1.88"/>
    </reaction>
</comment>
<sequence>MEECEEFELSVLQKCGEIFCDTLTASDVNVSFQCTFCRKTYAELNVFIQHLQSEHYKAPTPTDISSESDREENAEIILFSTEDILTAAEEGISQYVLDKNEDTTSALETYSDHSSNQSVNTTLPAAKQEYVCPQCNKIFREACDLKQHLSTHDSVKPYKCERCPASYVYKSNLTTHKRCHESNGTYKCHERERQKGRKTCLFCAKVFTSTSNRRRHERIHTGERPFVCEFCGRSFSSSSDLISHRSSQHLKERNFVCDICDKRFNRRSQLRIHQANVHSEKPPTHICTICGAAFQKIHDLKTHVNVHKERAYKCLECDKLFAHPSDVDVSFQCTFCRKTLMELNTFLQHLQTEHCKPPIAAEEFPMESVKEEEEDTEEIFFETEEVLFEAEDIPILAEDDVSQYVLDKDEEIPIPLEHVMKITEIEMKYDHNSKASQNIRHLCTTFTKAKSFRQWYRDLWIPDHPCQPPYWHFTQIGDPILRTKASNVPEDAIKEPEIADFVDQMIKMLRKYNCVGIAAPQIGVSLRIIVMECKENLKEKFSKEVYSAREMSTLPLTVMINPTLKVLDYDKRKFLESCMSVKGYSAEVERYRSVRLTGVDDRNNKQVLTLKGWNARIAQHEMDHLDGKLYIDNMDPSTFHCTCWEVVNRKAGRVEIPFYK</sequence>
<comment type="subcellular location">
    <subcellularLocation>
        <location evidence="1">Nucleus</location>
    </subcellularLocation>
</comment>
<dbReference type="GO" id="GO:0006412">
    <property type="term" value="P:translation"/>
    <property type="evidence" value="ECO:0007669"/>
    <property type="project" value="UniProtKB-KW"/>
</dbReference>
<dbReference type="InterPro" id="IPR036236">
    <property type="entry name" value="Znf_C2H2_sf"/>
</dbReference>